<keyword evidence="4 13" id="KW-0732">Signal</keyword>
<dbReference type="RefSeq" id="XP_042595244.1">
    <property type="nucleotide sequence ID" value="XM_042739310.1"/>
</dbReference>
<dbReference type="PANTHER" id="PTHR25466">
    <property type="entry name" value="T-LYMPHOCYTE ACTIVATION ANTIGEN"/>
    <property type="match status" value="1"/>
</dbReference>
<dbReference type="GO" id="GO:0031295">
    <property type="term" value="P:T cell costimulation"/>
    <property type="evidence" value="ECO:0007669"/>
    <property type="project" value="TreeGrafter"/>
</dbReference>
<dbReference type="InterPro" id="IPR051713">
    <property type="entry name" value="T-cell_Activation_Regulation"/>
</dbReference>
<protein>
    <submittedName>
        <fullName evidence="15">Uncharacterized protein LOC109104016 isoform X1</fullName>
    </submittedName>
</protein>
<evidence type="ECO:0000256" key="3">
    <source>
        <dbReference type="ARBA" id="ARBA00022692"/>
    </source>
</evidence>
<evidence type="ECO:0000259" key="14">
    <source>
        <dbReference type="Pfam" id="PF07686"/>
    </source>
</evidence>
<keyword evidence="9" id="KW-0325">Glycoprotein</keyword>
<dbReference type="AlphaFoldDB" id="A0A9Q9X4T7"/>
<evidence type="ECO:0000313" key="15">
    <source>
        <dbReference type="RefSeq" id="XP_042595244.1"/>
    </source>
</evidence>
<keyword evidence="6 12" id="KW-0472">Membrane</keyword>
<feature type="compositionally biased region" description="Polar residues" evidence="11">
    <location>
        <begin position="187"/>
        <end position="200"/>
    </location>
</feature>
<feature type="compositionally biased region" description="Polar residues" evidence="11">
    <location>
        <begin position="246"/>
        <end position="256"/>
    </location>
</feature>
<keyword evidence="5 12" id="KW-1133">Transmembrane helix</keyword>
<organism evidence="15">
    <name type="scientific">Cyprinus carpio</name>
    <name type="common">Common carp</name>
    <dbReference type="NCBI Taxonomy" id="7962"/>
    <lineage>
        <taxon>Eukaryota</taxon>
        <taxon>Metazoa</taxon>
        <taxon>Chordata</taxon>
        <taxon>Craniata</taxon>
        <taxon>Vertebrata</taxon>
        <taxon>Euteleostomi</taxon>
        <taxon>Actinopterygii</taxon>
        <taxon>Neopterygii</taxon>
        <taxon>Teleostei</taxon>
        <taxon>Ostariophysi</taxon>
        <taxon>Cypriniformes</taxon>
        <taxon>Cyprinidae</taxon>
        <taxon>Cyprininae</taxon>
        <taxon>Cyprinus</taxon>
    </lineage>
</organism>
<feature type="chain" id="PRO_5040306413" evidence="13">
    <location>
        <begin position="23"/>
        <end position="289"/>
    </location>
</feature>
<reference evidence="15" key="1">
    <citation type="submission" date="2025-08" db="UniProtKB">
        <authorList>
            <consortium name="RefSeq"/>
        </authorList>
    </citation>
    <scope>IDENTIFICATION</scope>
    <source>
        <tissue evidence="15">Muscle</tissue>
    </source>
</reference>
<gene>
    <name evidence="15" type="primary">LOC109104016</name>
</gene>
<evidence type="ECO:0000256" key="4">
    <source>
        <dbReference type="ARBA" id="ARBA00022729"/>
    </source>
</evidence>
<dbReference type="GO" id="GO:0042130">
    <property type="term" value="P:negative regulation of T cell proliferation"/>
    <property type="evidence" value="ECO:0007669"/>
    <property type="project" value="TreeGrafter"/>
</dbReference>
<evidence type="ECO:0000256" key="1">
    <source>
        <dbReference type="ARBA" id="ARBA00004251"/>
    </source>
</evidence>
<dbReference type="GO" id="GO:0006955">
    <property type="term" value="P:immune response"/>
    <property type="evidence" value="ECO:0007669"/>
    <property type="project" value="TreeGrafter"/>
</dbReference>
<dbReference type="Pfam" id="PF07686">
    <property type="entry name" value="V-set"/>
    <property type="match status" value="1"/>
</dbReference>
<keyword evidence="2" id="KW-1003">Cell membrane</keyword>
<sequence length="289" mass="32504">MSCIMYISHLWIFFGALVSSNAQNHGNKRCTEVTLNASLNSEVFLPCHFNISHCNETEGVNWSSYSSNLVTIMINGRMFFGSPSEGRVNVFPLLSKHGNFSILIHDLQSSDIGTYLCKLKSECWRVKISERPHSEIREINETNPWFYFAAGAGLFILLFIAFSLLSKFYGKCVNTSSKSDPVDGVQSEGNSPEETQNTESSGHRNKRGVRRAPTTVYENDIHAPNQSSAVQQGQHPQRAFRAVPEPTTSHPSDQKSYYVNQAELSIPANAGKNRKKQKHYQFKNPIYCD</sequence>
<feature type="region of interest" description="Disordered" evidence="11">
    <location>
        <begin position="178"/>
        <end position="210"/>
    </location>
</feature>
<proteinExistence type="predicted"/>
<accession>A0A9Q9X4T7</accession>
<evidence type="ECO:0000256" key="11">
    <source>
        <dbReference type="SAM" id="MobiDB-lite"/>
    </source>
</evidence>
<evidence type="ECO:0000256" key="9">
    <source>
        <dbReference type="ARBA" id="ARBA00023180"/>
    </source>
</evidence>
<dbReference type="Proteomes" id="UP001155660">
    <property type="component" value="Chromosome B15"/>
</dbReference>
<evidence type="ECO:0000256" key="6">
    <source>
        <dbReference type="ARBA" id="ARBA00023136"/>
    </source>
</evidence>
<dbReference type="GO" id="GO:0071222">
    <property type="term" value="P:cellular response to lipopolysaccharide"/>
    <property type="evidence" value="ECO:0007669"/>
    <property type="project" value="TreeGrafter"/>
</dbReference>
<comment type="subcellular location">
    <subcellularLocation>
        <location evidence="1">Cell membrane</location>
        <topology evidence="1">Single-pass type I membrane protein</topology>
    </subcellularLocation>
</comment>
<dbReference type="GO" id="GO:0007166">
    <property type="term" value="P:cell surface receptor signaling pathway"/>
    <property type="evidence" value="ECO:0007669"/>
    <property type="project" value="TreeGrafter"/>
</dbReference>
<feature type="domain" description="Immunoglobulin V-set" evidence="14">
    <location>
        <begin position="32"/>
        <end position="123"/>
    </location>
</feature>
<keyword evidence="8" id="KW-0675">Receptor</keyword>
<feature type="signal peptide" evidence="13">
    <location>
        <begin position="1"/>
        <end position="22"/>
    </location>
</feature>
<feature type="transmembrane region" description="Helical" evidence="12">
    <location>
        <begin position="145"/>
        <end position="165"/>
    </location>
</feature>
<keyword evidence="7" id="KW-1015">Disulfide bond</keyword>
<keyword evidence="10" id="KW-0393">Immunoglobulin domain</keyword>
<evidence type="ECO:0000256" key="13">
    <source>
        <dbReference type="SAM" id="SignalP"/>
    </source>
</evidence>
<evidence type="ECO:0000256" key="10">
    <source>
        <dbReference type="ARBA" id="ARBA00023319"/>
    </source>
</evidence>
<dbReference type="GO" id="GO:0042102">
    <property type="term" value="P:positive regulation of T cell proliferation"/>
    <property type="evidence" value="ECO:0007669"/>
    <property type="project" value="TreeGrafter"/>
</dbReference>
<feature type="region of interest" description="Disordered" evidence="11">
    <location>
        <begin position="224"/>
        <end position="256"/>
    </location>
</feature>
<feature type="compositionally biased region" description="Polar residues" evidence="11">
    <location>
        <begin position="224"/>
        <end position="235"/>
    </location>
</feature>
<dbReference type="PANTHER" id="PTHR25466:SF14">
    <property type="entry name" value="BUTYROPHILIN SUBFAMILY 2 MEMBER A2-LIKE-RELATED"/>
    <property type="match status" value="1"/>
</dbReference>
<dbReference type="GeneID" id="109104016"/>
<evidence type="ECO:0000256" key="12">
    <source>
        <dbReference type="SAM" id="Phobius"/>
    </source>
</evidence>
<dbReference type="InterPro" id="IPR013106">
    <property type="entry name" value="Ig_V-set"/>
</dbReference>
<dbReference type="GO" id="GO:0009897">
    <property type="term" value="C:external side of plasma membrane"/>
    <property type="evidence" value="ECO:0007669"/>
    <property type="project" value="TreeGrafter"/>
</dbReference>
<dbReference type="KEGG" id="ccar:109104016"/>
<evidence type="ECO:0000256" key="7">
    <source>
        <dbReference type="ARBA" id="ARBA00023157"/>
    </source>
</evidence>
<dbReference type="OrthoDB" id="8963697at2759"/>
<evidence type="ECO:0000256" key="5">
    <source>
        <dbReference type="ARBA" id="ARBA00022989"/>
    </source>
</evidence>
<evidence type="ECO:0000256" key="2">
    <source>
        <dbReference type="ARBA" id="ARBA00022475"/>
    </source>
</evidence>
<evidence type="ECO:0000256" key="8">
    <source>
        <dbReference type="ARBA" id="ARBA00023170"/>
    </source>
</evidence>
<name>A0A9Q9X4T7_CYPCA</name>
<keyword evidence="3 12" id="KW-0812">Transmembrane</keyword>